<accession>A0ACC7MJX3</accession>
<sequence length="287" mass="31565">MKSRSNADQLVEELAATRALIDAHADIQKMLDLAADEADRRALAGETSRRNAWRVAGAFGIVAVISIMVAGGAVATSMRPAPPPEILVVDKANGIVQPLISLAEFQVAPEEATIRRNVNTFVLAREGYSYEQADIHYYTSAAFMSPQLQTQWARKWDKSNPESPPNRYKKERKVRIKVGAITVLRNGLKTAIGARASFTRTEIVNDVEETPTEWIANISFHWVNVPTNERDRRINDLGMEVTDYTADRDLGSAGWAIADRTAVHTAPRQPASSMALVSPTSVQQVSP</sequence>
<gene>
    <name evidence="1" type="ORF">QPK29_031125</name>
</gene>
<protein>
    <submittedName>
        <fullName evidence="1">VirB8 family protein</fullName>
    </submittedName>
</protein>
<comment type="caution">
    <text evidence="1">The sequence shown here is derived from an EMBL/GenBank/DDBJ whole genome shotgun (WGS) entry which is preliminary data.</text>
</comment>
<name>A0ACC7MJX3_9BURK</name>
<keyword evidence="2" id="KW-1185">Reference proteome</keyword>
<organism evidence="1 2">
    <name type="scientific">Massilia orientalis</name>
    <dbReference type="NCBI Taxonomy" id="3050128"/>
    <lineage>
        <taxon>Bacteria</taxon>
        <taxon>Pseudomonadati</taxon>
        <taxon>Pseudomonadota</taxon>
        <taxon>Betaproteobacteria</taxon>
        <taxon>Burkholderiales</taxon>
        <taxon>Oxalobacteraceae</taxon>
        <taxon>Telluria group</taxon>
        <taxon>Massilia</taxon>
    </lineage>
</organism>
<evidence type="ECO:0000313" key="1">
    <source>
        <dbReference type="EMBL" id="MFJ1472189.1"/>
    </source>
</evidence>
<reference evidence="1" key="1">
    <citation type="submission" date="2024-11" db="EMBL/GenBank/DDBJ databases">
        <title>Description of Massilia orientalis sp. nov., isolated from rhizosphere soil of Ageratina adenophora.</title>
        <authorList>
            <person name="Wang Y."/>
        </authorList>
    </citation>
    <scope>NUCLEOTIDE SEQUENCE</scope>
    <source>
        <strain evidence="1">YIM B02787</strain>
    </source>
</reference>
<dbReference type="Proteomes" id="UP001168096">
    <property type="component" value="Unassembled WGS sequence"/>
</dbReference>
<dbReference type="EMBL" id="JASNRB020000036">
    <property type="protein sequence ID" value="MFJ1472189.1"/>
    <property type="molecule type" value="Genomic_DNA"/>
</dbReference>
<proteinExistence type="predicted"/>
<evidence type="ECO:0000313" key="2">
    <source>
        <dbReference type="Proteomes" id="UP001168096"/>
    </source>
</evidence>